<dbReference type="EMBL" id="MJBI02000001">
    <property type="protein sequence ID" value="RAI82322.1"/>
    <property type="molecule type" value="Genomic_DNA"/>
</dbReference>
<reference evidence="2 3" key="1">
    <citation type="journal article" date="2018" name="Front. Microbiol.">
        <title>Description and Comparative Genomics of Macrococcus caseolyticus subsp. hominis subsp. nov., Macrococcus goetzii sp. nov., Macrococcus epidermidis sp. nov., and Macrococcus bohemicus sp. nov., Novel Macrococci From Human Clinical Material With Virulence Potential and Suspected Uptake of Foreign DNA by Natural Transformation.</title>
        <authorList>
            <person name="Maslanova I."/>
            <person name="Wertheimer Z."/>
            <person name="Sedlacek I."/>
            <person name="Svec P."/>
            <person name="Indrakova A."/>
            <person name="Kovarovic V."/>
            <person name="Schumann P."/>
            <person name="Sproer C."/>
            <person name="Kralova S."/>
            <person name="Sedo O."/>
            <person name="Kristofova L."/>
            <person name="Vrbovska V."/>
            <person name="Fuzik T."/>
            <person name="Petras P."/>
            <person name="Zdrahal Z."/>
            <person name="Ruzickova V."/>
            <person name="Doskar J."/>
            <person name="Pantucek R."/>
        </authorList>
    </citation>
    <scope>NUCLEOTIDE SEQUENCE [LARGE SCALE GENOMIC DNA]</scope>
    <source>
        <strain evidence="2 3">CCM 4927</strain>
    </source>
</reference>
<gene>
    <name evidence="2" type="ORF">BFS35_001155</name>
</gene>
<organism evidence="2 3">
    <name type="scientific">Macrococcoides goetzii</name>
    <dbReference type="NCBI Taxonomy" id="1891097"/>
    <lineage>
        <taxon>Bacteria</taxon>
        <taxon>Bacillati</taxon>
        <taxon>Bacillota</taxon>
        <taxon>Bacilli</taxon>
        <taxon>Bacillales</taxon>
        <taxon>Staphylococcaceae</taxon>
        <taxon>Macrococcoides</taxon>
    </lineage>
</organism>
<keyword evidence="1" id="KW-0812">Transmembrane</keyword>
<sequence>MFKLFRRLIKLSLLVVIGVMIYFIFVTNPFNGEENQTVNETVQNASTYTLEDNVLFRNIPLSQVKNAFNFMDKQEFMDVSGLTRMGYNDEYLIGQRGSDFIMYRFGENKVSVFQSENDLYHALSERQQSVDMKDKSFY</sequence>
<keyword evidence="1" id="KW-0472">Membrane</keyword>
<keyword evidence="3" id="KW-1185">Reference proteome</keyword>
<dbReference type="AlphaFoldDB" id="A0A2G5NPB7"/>
<keyword evidence="1" id="KW-1133">Transmembrane helix</keyword>
<accession>A0A2G5NPB7</accession>
<dbReference type="Proteomes" id="UP000229523">
    <property type="component" value="Unassembled WGS sequence"/>
</dbReference>
<dbReference type="InterPro" id="IPR032561">
    <property type="entry name" value="DUF4930"/>
</dbReference>
<feature type="transmembrane region" description="Helical" evidence="1">
    <location>
        <begin position="7"/>
        <end position="25"/>
    </location>
</feature>
<evidence type="ECO:0000313" key="2">
    <source>
        <dbReference type="EMBL" id="RAI82322.1"/>
    </source>
</evidence>
<dbReference type="RefSeq" id="WP_099580082.1">
    <property type="nucleotide sequence ID" value="NZ_MJBI02000001.1"/>
</dbReference>
<name>A0A2G5NPB7_9STAP</name>
<proteinExistence type="predicted"/>
<comment type="caution">
    <text evidence="2">The sequence shown here is derived from an EMBL/GenBank/DDBJ whole genome shotgun (WGS) entry which is preliminary data.</text>
</comment>
<protein>
    <submittedName>
        <fullName evidence="2">DUF4930 family protein</fullName>
    </submittedName>
</protein>
<dbReference type="Pfam" id="PF16284">
    <property type="entry name" value="DUF4930"/>
    <property type="match status" value="1"/>
</dbReference>
<evidence type="ECO:0000313" key="3">
    <source>
        <dbReference type="Proteomes" id="UP000229523"/>
    </source>
</evidence>
<evidence type="ECO:0000256" key="1">
    <source>
        <dbReference type="SAM" id="Phobius"/>
    </source>
</evidence>